<evidence type="ECO:0000256" key="6">
    <source>
        <dbReference type="ARBA" id="ARBA00035642"/>
    </source>
</evidence>
<feature type="transmembrane region" description="Helical" evidence="8">
    <location>
        <begin position="446"/>
        <end position="472"/>
    </location>
</feature>
<dbReference type="Pfam" id="PF00528">
    <property type="entry name" value="BPD_transp_1"/>
    <property type="match status" value="1"/>
</dbReference>
<dbReference type="Gene3D" id="3.40.190.120">
    <property type="entry name" value="Osmoprotection protein (prox), domain 2"/>
    <property type="match status" value="1"/>
</dbReference>
<evidence type="ECO:0000256" key="8">
    <source>
        <dbReference type="RuleBase" id="RU363032"/>
    </source>
</evidence>
<evidence type="ECO:0000256" key="2">
    <source>
        <dbReference type="ARBA" id="ARBA00022448"/>
    </source>
</evidence>
<dbReference type="CDD" id="cd06261">
    <property type="entry name" value="TM_PBP2"/>
    <property type="match status" value="1"/>
</dbReference>
<dbReference type="InterPro" id="IPR007210">
    <property type="entry name" value="ABC_Gly_betaine_transp_sub-bd"/>
</dbReference>
<evidence type="ECO:0000256" key="3">
    <source>
        <dbReference type="ARBA" id="ARBA00022692"/>
    </source>
</evidence>
<evidence type="ECO:0000256" key="5">
    <source>
        <dbReference type="ARBA" id="ARBA00023136"/>
    </source>
</evidence>
<dbReference type="Gene3D" id="1.10.3720.10">
    <property type="entry name" value="MetI-like"/>
    <property type="match status" value="1"/>
</dbReference>
<dbReference type="RefSeq" id="WP_145069296.1">
    <property type="nucleotide sequence ID" value="NZ_CP036287.1"/>
</dbReference>
<evidence type="ECO:0000313" key="11">
    <source>
        <dbReference type="Proteomes" id="UP000316921"/>
    </source>
</evidence>
<dbReference type="CDD" id="cd13528">
    <property type="entry name" value="PBP2_osmoprotectants"/>
    <property type="match status" value="1"/>
</dbReference>
<dbReference type="Proteomes" id="UP000316921">
    <property type="component" value="Chromosome"/>
</dbReference>
<reference evidence="10 11" key="1">
    <citation type="submission" date="2019-02" db="EMBL/GenBank/DDBJ databases">
        <title>Deep-cultivation of Planctomycetes and their phenomic and genomic characterization uncovers novel biology.</title>
        <authorList>
            <person name="Wiegand S."/>
            <person name="Jogler M."/>
            <person name="Boedeker C."/>
            <person name="Pinto D."/>
            <person name="Vollmers J."/>
            <person name="Rivas-Marin E."/>
            <person name="Kohn T."/>
            <person name="Peeters S.H."/>
            <person name="Heuer A."/>
            <person name="Rast P."/>
            <person name="Oberbeckmann S."/>
            <person name="Bunk B."/>
            <person name="Jeske O."/>
            <person name="Meyerdierks A."/>
            <person name="Storesund J.E."/>
            <person name="Kallscheuer N."/>
            <person name="Luecker S."/>
            <person name="Lage O.M."/>
            <person name="Pohl T."/>
            <person name="Merkel B.J."/>
            <person name="Hornburger P."/>
            <person name="Mueller R.-W."/>
            <person name="Bruemmer F."/>
            <person name="Labrenz M."/>
            <person name="Spormann A.M."/>
            <person name="Op den Camp H."/>
            <person name="Overmann J."/>
            <person name="Amann R."/>
            <person name="Jetten M.S.M."/>
            <person name="Mascher T."/>
            <person name="Medema M.H."/>
            <person name="Devos D.P."/>
            <person name="Kaster A.-K."/>
            <person name="Ovreas L."/>
            <person name="Rohde M."/>
            <person name="Galperin M.Y."/>
            <person name="Jogler C."/>
        </authorList>
    </citation>
    <scope>NUCLEOTIDE SEQUENCE [LARGE SCALE GENOMIC DNA]</scope>
    <source>
        <strain evidence="10 11">Pla133</strain>
    </source>
</reference>
<sequence length="532" mass="55263">MFEFGRSALGLALAAGLVAVGARGSQDSSAASAGTVAVGSKNFAESRVLAELMAQVIEGQTDLEVERKLDLGGTMVAFTALRTGAIDLYAEYSGTAWAVLLEQDAPSGDPLQTFLAVQGGLRERFGLEYLSPFGFDNTYALALRGDIARERGIERISQLAPIAAELRGGFSVEFGSRADGLPGLLERYGFALGDARAMEHSLAYEALAAGELDLIDAYATDGKLLDYDLVVLADDLGFFPPYHAAPLLRAGLLAEHPELAAALGRVAFQLDEATVMGLNHAVEVQGRDFAQVARDFLRTLDLAPAGATAAARPSLAQFVRARLPITVSLALEHLAMTAVAVLLAALVAIPGGLLLAPREHAARLALGAAGVLQTVPSIALLAVMIAVPGLGLSVRSAIAALFLYALLPILRNTVSGLRAVDADLVDAARGLGLTPRQVLVRIQLPIAMPAIMAGLRTATVISVGVATLAAFIGAGGLGEPIVTGLYLNDVRLILAGALPAAALALAVDGLLGLVERRVTPAGLRREADQRVR</sequence>
<feature type="transmembrane region" description="Helical" evidence="8">
    <location>
        <begin position="334"/>
        <end position="357"/>
    </location>
</feature>
<feature type="domain" description="ABC transmembrane type-1" evidence="9">
    <location>
        <begin position="330"/>
        <end position="511"/>
    </location>
</feature>
<keyword evidence="4 8" id="KW-1133">Transmembrane helix</keyword>
<name>A0A518BR20_9BACT</name>
<organism evidence="10 11">
    <name type="scientific">Engelhardtia mirabilis</name>
    <dbReference type="NCBI Taxonomy" id="2528011"/>
    <lineage>
        <taxon>Bacteria</taxon>
        <taxon>Pseudomonadati</taxon>
        <taxon>Planctomycetota</taxon>
        <taxon>Planctomycetia</taxon>
        <taxon>Planctomycetia incertae sedis</taxon>
        <taxon>Engelhardtia</taxon>
    </lineage>
</organism>
<dbReference type="GO" id="GO:0043190">
    <property type="term" value="C:ATP-binding cassette (ABC) transporter complex"/>
    <property type="evidence" value="ECO:0007669"/>
    <property type="project" value="InterPro"/>
</dbReference>
<feature type="transmembrane region" description="Helical" evidence="8">
    <location>
        <begin position="392"/>
        <end position="410"/>
    </location>
</feature>
<dbReference type="InterPro" id="IPR000515">
    <property type="entry name" value="MetI-like"/>
</dbReference>
<evidence type="ECO:0000256" key="7">
    <source>
        <dbReference type="ARBA" id="ARBA00035652"/>
    </source>
</evidence>
<comment type="similarity">
    <text evidence="6">In the C-terminal section; belongs to the OsmX family.</text>
</comment>
<feature type="transmembrane region" description="Helical" evidence="8">
    <location>
        <begin position="492"/>
        <end position="514"/>
    </location>
</feature>
<keyword evidence="5 8" id="KW-0472">Membrane</keyword>
<dbReference type="GO" id="GO:0031460">
    <property type="term" value="P:glycine betaine transport"/>
    <property type="evidence" value="ECO:0007669"/>
    <property type="project" value="TreeGrafter"/>
</dbReference>
<comment type="similarity">
    <text evidence="8">Belongs to the binding-protein-dependent transport system permease family.</text>
</comment>
<dbReference type="PANTHER" id="PTHR30177">
    <property type="entry name" value="GLYCINE BETAINE/L-PROLINE TRANSPORT SYSTEM PERMEASE PROTEIN PROW"/>
    <property type="match status" value="1"/>
</dbReference>
<accession>A0A518BR20</accession>
<dbReference type="PROSITE" id="PS50928">
    <property type="entry name" value="ABC_TM1"/>
    <property type="match status" value="1"/>
</dbReference>
<dbReference type="Pfam" id="PF04069">
    <property type="entry name" value="OpuAC"/>
    <property type="match status" value="1"/>
</dbReference>
<proteinExistence type="inferred from homology"/>
<keyword evidence="3 8" id="KW-0812">Transmembrane</keyword>
<keyword evidence="11" id="KW-1185">Reference proteome</keyword>
<evidence type="ECO:0000256" key="4">
    <source>
        <dbReference type="ARBA" id="ARBA00022989"/>
    </source>
</evidence>
<dbReference type="EMBL" id="CP036287">
    <property type="protein sequence ID" value="QDU69419.1"/>
    <property type="molecule type" value="Genomic_DNA"/>
</dbReference>
<protein>
    <submittedName>
        <fullName evidence="10">Glycine betaine/carnitine/choline-binding protein OpuCC</fullName>
    </submittedName>
</protein>
<comment type="subcellular location">
    <subcellularLocation>
        <location evidence="1 8">Cell membrane</location>
        <topology evidence="1 8">Multi-pass membrane protein</topology>
    </subcellularLocation>
</comment>
<dbReference type="GO" id="GO:0022857">
    <property type="term" value="F:transmembrane transporter activity"/>
    <property type="evidence" value="ECO:0007669"/>
    <property type="project" value="InterPro"/>
</dbReference>
<dbReference type="Gene3D" id="3.40.190.10">
    <property type="entry name" value="Periplasmic binding protein-like II"/>
    <property type="match status" value="1"/>
</dbReference>
<dbReference type="InterPro" id="IPR035906">
    <property type="entry name" value="MetI-like_sf"/>
</dbReference>
<dbReference type="KEGG" id="pbap:Pla133_45390"/>
<evidence type="ECO:0000259" key="9">
    <source>
        <dbReference type="PROSITE" id="PS50928"/>
    </source>
</evidence>
<gene>
    <name evidence="10" type="primary">opuCC</name>
    <name evidence="10" type="ORF">Pla133_45390</name>
</gene>
<dbReference type="SUPFAM" id="SSF53850">
    <property type="entry name" value="Periplasmic binding protein-like II"/>
    <property type="match status" value="1"/>
</dbReference>
<comment type="similarity">
    <text evidence="7">In the N-terminal section; belongs to the binding-protein-dependent transport system permease family.</text>
</comment>
<keyword evidence="2 8" id="KW-0813">Transport</keyword>
<dbReference type="FunFam" id="1.10.3720.10:FF:000001">
    <property type="entry name" value="Glycine betaine ABC transporter, permease"/>
    <property type="match status" value="1"/>
</dbReference>
<evidence type="ECO:0000313" key="10">
    <source>
        <dbReference type="EMBL" id="QDU69419.1"/>
    </source>
</evidence>
<dbReference type="PANTHER" id="PTHR30177:SF4">
    <property type="entry name" value="OSMOPROTECTANT IMPORT PERMEASE PROTEIN OSMW"/>
    <property type="match status" value="1"/>
</dbReference>
<feature type="transmembrane region" description="Helical" evidence="8">
    <location>
        <begin position="364"/>
        <end position="386"/>
    </location>
</feature>
<evidence type="ECO:0000256" key="1">
    <source>
        <dbReference type="ARBA" id="ARBA00004651"/>
    </source>
</evidence>
<dbReference type="AlphaFoldDB" id="A0A518BR20"/>
<dbReference type="InterPro" id="IPR051204">
    <property type="entry name" value="ABC_transp_perm/SBD"/>
</dbReference>
<dbReference type="SUPFAM" id="SSF161098">
    <property type="entry name" value="MetI-like"/>
    <property type="match status" value="1"/>
</dbReference>